<protein>
    <submittedName>
        <fullName evidence="1">Cof-type HAD-IIB family hydrolase</fullName>
    </submittedName>
</protein>
<sequence length="264" mass="27785">MNRNQPKIVFFDIDDTLYIKGERRVPDSARQALAALRRRGTVTAIATGRTPAVLPEAVKSLIGEGIDILVCINGQYVARGGEVLAHFPMDAAAVSELTEKLTACGIAVGHVSHRGITVSHESGGLLRATRDLGIAYADMPSVAAGQPVYQMLAFYPPQREAEVAALLPEGIKTVRWHAEAVDLLDADGSKARGIAAVLAHLGWQAADAAAFGDGLNDLEMMAAVGFGVAVGNAVPELKAVADYIAPPVDSDGLARALRDLGWID</sequence>
<gene>
    <name evidence="1" type="ORF">ORY91_000869</name>
    <name evidence="2" type="ORF">V9W64_07965</name>
</gene>
<dbReference type="SFLD" id="SFLDS00003">
    <property type="entry name" value="Haloacid_Dehalogenase"/>
    <property type="match status" value="1"/>
</dbReference>
<dbReference type="EMBL" id="CP146598">
    <property type="protein sequence ID" value="WWY02637.1"/>
    <property type="molecule type" value="Genomic_DNA"/>
</dbReference>
<dbReference type="InterPro" id="IPR000150">
    <property type="entry name" value="Cof"/>
</dbReference>
<dbReference type="Proteomes" id="UP001149607">
    <property type="component" value="Chromosome"/>
</dbReference>
<proteinExistence type="predicted"/>
<organism evidence="1">
    <name type="scientific">Neisseria leonii</name>
    <dbReference type="NCBI Taxonomy" id="2995413"/>
    <lineage>
        <taxon>Bacteria</taxon>
        <taxon>Pseudomonadati</taxon>
        <taxon>Pseudomonadota</taxon>
        <taxon>Betaproteobacteria</taxon>
        <taxon>Neisseriales</taxon>
        <taxon>Neisseriaceae</taxon>
        <taxon>Neisseria</taxon>
    </lineage>
</organism>
<dbReference type="GO" id="GO:0005829">
    <property type="term" value="C:cytosol"/>
    <property type="evidence" value="ECO:0007669"/>
    <property type="project" value="TreeGrafter"/>
</dbReference>
<keyword evidence="3" id="KW-1185">Reference proteome</keyword>
<dbReference type="GO" id="GO:0016791">
    <property type="term" value="F:phosphatase activity"/>
    <property type="evidence" value="ECO:0007669"/>
    <property type="project" value="UniProtKB-ARBA"/>
</dbReference>
<keyword evidence="1" id="KW-0378">Hydrolase</keyword>
<dbReference type="InterPro" id="IPR036412">
    <property type="entry name" value="HAD-like_sf"/>
</dbReference>
<dbReference type="AlphaFoldDB" id="A0A9X4E0Y1"/>
<evidence type="ECO:0000313" key="3">
    <source>
        <dbReference type="Proteomes" id="UP001149607"/>
    </source>
</evidence>
<dbReference type="RefSeq" id="WP_274570891.1">
    <property type="nucleotide sequence ID" value="NZ_CP145606.1"/>
</dbReference>
<evidence type="ECO:0000313" key="2">
    <source>
        <dbReference type="EMBL" id="WWY02637.1"/>
    </source>
</evidence>
<reference evidence="2" key="2">
    <citation type="submission" date="2024-02" db="EMBL/GenBank/DDBJ databases">
        <title>Neisseria leonii sp. nov.</title>
        <authorList>
            <person name="Boutroux M."/>
            <person name="Favre-Rochex S."/>
            <person name="Gorgette O."/>
            <person name="Touak G."/>
            <person name="Muhle E."/>
            <person name="Chesneau O."/>
            <person name="Clermont D."/>
            <person name="Rahi P."/>
        </authorList>
    </citation>
    <scope>NUCLEOTIDE SEQUENCE</scope>
    <source>
        <strain evidence="2">51.81</strain>
    </source>
</reference>
<dbReference type="SUPFAM" id="SSF56784">
    <property type="entry name" value="HAD-like"/>
    <property type="match status" value="1"/>
</dbReference>
<dbReference type="Pfam" id="PF08282">
    <property type="entry name" value="Hydrolase_3"/>
    <property type="match status" value="1"/>
</dbReference>
<dbReference type="Gene3D" id="3.40.50.1000">
    <property type="entry name" value="HAD superfamily/HAD-like"/>
    <property type="match status" value="1"/>
</dbReference>
<evidence type="ECO:0000313" key="1">
    <source>
        <dbReference type="EMBL" id="MDD9327470.1"/>
    </source>
</evidence>
<dbReference type="Gene3D" id="3.30.1240.10">
    <property type="match status" value="1"/>
</dbReference>
<reference evidence="1" key="1">
    <citation type="submission" date="2022-10" db="EMBL/GenBank/DDBJ databases">
        <authorList>
            <person name="Boutroux M."/>
        </authorList>
    </citation>
    <scope>NUCLEOTIDE SEQUENCE</scope>
    <source>
        <strain evidence="1">51.81</strain>
    </source>
</reference>
<dbReference type="NCBIfam" id="TIGR00099">
    <property type="entry name" value="Cof-subfamily"/>
    <property type="match status" value="1"/>
</dbReference>
<dbReference type="EMBL" id="JAPQFL010000002">
    <property type="protein sequence ID" value="MDD9327470.1"/>
    <property type="molecule type" value="Genomic_DNA"/>
</dbReference>
<accession>A0A9X4E0Y1</accession>
<name>A0A9X4E0Y1_9NEIS</name>
<dbReference type="PANTHER" id="PTHR10000">
    <property type="entry name" value="PHOSPHOSERINE PHOSPHATASE"/>
    <property type="match status" value="1"/>
</dbReference>
<dbReference type="InterPro" id="IPR023214">
    <property type="entry name" value="HAD_sf"/>
</dbReference>
<dbReference type="PANTHER" id="PTHR10000:SF25">
    <property type="entry name" value="PHOSPHATASE YKRA-RELATED"/>
    <property type="match status" value="1"/>
</dbReference>
<dbReference type="SFLD" id="SFLDG01140">
    <property type="entry name" value="C2.B:_Phosphomannomutase_and_P"/>
    <property type="match status" value="1"/>
</dbReference>
<dbReference type="GO" id="GO:0000287">
    <property type="term" value="F:magnesium ion binding"/>
    <property type="evidence" value="ECO:0007669"/>
    <property type="project" value="TreeGrafter"/>
</dbReference>